<sequence>MFNLSRVLREGLPNPRPFIPEHVPEQPPQRLATALQYRLLLILPENMRFCQPGPWQLAYLDSDANSNPQSRVTCLKLEKFANTNEAVINENGYRFRRGPNNQILNRCWAYIDLGISNDKEGYRRRLKFVCDEFEVDKQTFNRKGHQGVIQMVLEAAGLHATSLFLKQIDMADVWQIEEFIMKYQDPQFIPFRSTESFVPTGIQFIRGPMYQSRRQVYGKYWFMSWRFRFDNIDGKSRICVYHPGLKTQDNPPSRRESVEPAPVQR</sequence>
<organism evidence="2 3">
    <name type="scientific">Cadophora malorum</name>
    <dbReference type="NCBI Taxonomy" id="108018"/>
    <lineage>
        <taxon>Eukaryota</taxon>
        <taxon>Fungi</taxon>
        <taxon>Dikarya</taxon>
        <taxon>Ascomycota</taxon>
        <taxon>Pezizomycotina</taxon>
        <taxon>Leotiomycetes</taxon>
        <taxon>Helotiales</taxon>
        <taxon>Ploettnerulaceae</taxon>
        <taxon>Cadophora</taxon>
    </lineage>
</organism>
<reference evidence="2" key="1">
    <citation type="submission" date="2021-02" db="EMBL/GenBank/DDBJ databases">
        <title>Genome sequence Cadophora malorum strain M34.</title>
        <authorList>
            <person name="Stefanovic E."/>
            <person name="Vu D."/>
            <person name="Scully C."/>
            <person name="Dijksterhuis J."/>
            <person name="Roader J."/>
            <person name="Houbraken J."/>
        </authorList>
    </citation>
    <scope>NUCLEOTIDE SEQUENCE</scope>
    <source>
        <strain evidence="2">M34</strain>
    </source>
</reference>
<gene>
    <name evidence="2" type="ORF">IFR04_013627</name>
</gene>
<keyword evidence="3" id="KW-1185">Reference proteome</keyword>
<accession>A0A8H7T6Q0</accession>
<evidence type="ECO:0000313" key="3">
    <source>
        <dbReference type="Proteomes" id="UP000664132"/>
    </source>
</evidence>
<protein>
    <submittedName>
        <fullName evidence="2">Uncharacterized protein</fullName>
    </submittedName>
</protein>
<dbReference type="AlphaFoldDB" id="A0A8H7T6Q0"/>
<dbReference type="OrthoDB" id="10358321at2759"/>
<dbReference type="EMBL" id="JAFJYH010000326">
    <property type="protein sequence ID" value="KAG4413238.1"/>
    <property type="molecule type" value="Genomic_DNA"/>
</dbReference>
<comment type="caution">
    <text evidence="2">The sequence shown here is derived from an EMBL/GenBank/DDBJ whole genome shotgun (WGS) entry which is preliminary data.</text>
</comment>
<dbReference type="Proteomes" id="UP000664132">
    <property type="component" value="Unassembled WGS sequence"/>
</dbReference>
<name>A0A8H7T6Q0_9HELO</name>
<feature type="region of interest" description="Disordered" evidence="1">
    <location>
        <begin position="243"/>
        <end position="265"/>
    </location>
</feature>
<proteinExistence type="predicted"/>
<evidence type="ECO:0000256" key="1">
    <source>
        <dbReference type="SAM" id="MobiDB-lite"/>
    </source>
</evidence>
<evidence type="ECO:0000313" key="2">
    <source>
        <dbReference type="EMBL" id="KAG4413238.1"/>
    </source>
</evidence>